<dbReference type="AlphaFoldDB" id="A0A550C8T9"/>
<comment type="function">
    <text evidence="14">Interacts with EME1 to form a DNA structure-specific endonuclease with substrate preference for branched DNA structures with a 5'-end at the branch nick. Typical substrates include 3'-flap structures, D-loops, replication forks and nicked Holliday junctions. May be required in mitosis for the processing of stalled or collapsed replication fork intermediates. May be required in meiosis for the repair of meiosis-specific double strand breaks subsequent to single-end invasion (SEI).</text>
</comment>
<keyword evidence="9 14" id="KW-0460">Magnesium</keyword>
<evidence type="ECO:0000256" key="1">
    <source>
        <dbReference type="ARBA" id="ARBA00001946"/>
    </source>
</evidence>
<comment type="subcellular location">
    <subcellularLocation>
        <location evidence="2 14">Nucleus</location>
    </subcellularLocation>
</comment>
<dbReference type="Pfam" id="PF02732">
    <property type="entry name" value="ERCC4"/>
    <property type="match status" value="1"/>
</dbReference>
<organism evidence="17 18">
    <name type="scientific">Schizophyllum amplum</name>
    <dbReference type="NCBI Taxonomy" id="97359"/>
    <lineage>
        <taxon>Eukaryota</taxon>
        <taxon>Fungi</taxon>
        <taxon>Dikarya</taxon>
        <taxon>Basidiomycota</taxon>
        <taxon>Agaricomycotina</taxon>
        <taxon>Agaricomycetes</taxon>
        <taxon>Agaricomycetidae</taxon>
        <taxon>Agaricales</taxon>
        <taxon>Schizophyllaceae</taxon>
        <taxon>Schizophyllum</taxon>
    </lineage>
</organism>
<dbReference type="SUPFAM" id="SSF47802">
    <property type="entry name" value="DNA polymerase beta, N-terminal domain-like"/>
    <property type="match status" value="1"/>
</dbReference>
<dbReference type="InterPro" id="IPR042530">
    <property type="entry name" value="EME1/EME2_C"/>
</dbReference>
<evidence type="ECO:0000256" key="11">
    <source>
        <dbReference type="ARBA" id="ARBA00023204"/>
    </source>
</evidence>
<keyword evidence="18" id="KW-1185">Reference proteome</keyword>
<dbReference type="InterPro" id="IPR027421">
    <property type="entry name" value="DNA_pol_lamdba_lyase_dom_sf"/>
</dbReference>
<dbReference type="SUPFAM" id="SSF52980">
    <property type="entry name" value="Restriction endonuclease-like"/>
    <property type="match status" value="1"/>
</dbReference>
<evidence type="ECO:0000256" key="10">
    <source>
        <dbReference type="ARBA" id="ARBA00023172"/>
    </source>
</evidence>
<dbReference type="SMART" id="SM00891">
    <property type="entry name" value="ERCC4"/>
    <property type="match status" value="1"/>
</dbReference>
<feature type="region of interest" description="Disordered" evidence="15">
    <location>
        <begin position="201"/>
        <end position="285"/>
    </location>
</feature>
<evidence type="ECO:0000256" key="3">
    <source>
        <dbReference type="ARBA" id="ARBA00010015"/>
    </source>
</evidence>
<keyword evidence="12 14" id="KW-0539">Nucleus</keyword>
<dbReference type="GO" id="GO:0046872">
    <property type="term" value="F:metal ion binding"/>
    <property type="evidence" value="ECO:0007669"/>
    <property type="project" value="UniProtKB-UniRule"/>
</dbReference>
<comment type="subunit">
    <text evidence="14">Interacts with EME1.</text>
</comment>
<reference evidence="17 18" key="1">
    <citation type="journal article" date="2019" name="New Phytol.">
        <title>Comparative genomics reveals unique wood-decay strategies and fruiting body development in the Schizophyllaceae.</title>
        <authorList>
            <person name="Almasi E."/>
            <person name="Sahu N."/>
            <person name="Krizsan K."/>
            <person name="Balint B."/>
            <person name="Kovacs G.M."/>
            <person name="Kiss B."/>
            <person name="Cseklye J."/>
            <person name="Drula E."/>
            <person name="Henrissat B."/>
            <person name="Nagy I."/>
            <person name="Chovatia M."/>
            <person name="Adam C."/>
            <person name="LaButti K."/>
            <person name="Lipzen A."/>
            <person name="Riley R."/>
            <person name="Grigoriev I.V."/>
            <person name="Nagy L.G."/>
        </authorList>
    </citation>
    <scope>NUCLEOTIDE SEQUENCE [LARGE SCALE GENOMIC DNA]</scope>
    <source>
        <strain evidence="17 18">NL-1724</strain>
    </source>
</reference>
<comment type="caution">
    <text evidence="17">The sequence shown here is derived from an EMBL/GenBank/DDBJ whole genome shotgun (WGS) entry which is preliminary data.</text>
</comment>
<evidence type="ECO:0000256" key="12">
    <source>
        <dbReference type="ARBA" id="ARBA00023242"/>
    </source>
</evidence>
<keyword evidence="11 14" id="KW-0234">DNA repair</keyword>
<evidence type="ECO:0000256" key="4">
    <source>
        <dbReference type="ARBA" id="ARBA00022722"/>
    </source>
</evidence>
<keyword evidence="5 14" id="KW-0479">Metal-binding</keyword>
<dbReference type="PANTHER" id="PTHR13451:SF0">
    <property type="entry name" value="CROSSOVER JUNCTION ENDONUCLEASE MUS81"/>
    <property type="match status" value="1"/>
</dbReference>
<evidence type="ECO:0000313" key="18">
    <source>
        <dbReference type="Proteomes" id="UP000320762"/>
    </source>
</evidence>
<keyword evidence="7 14" id="KW-0227">DNA damage</keyword>
<evidence type="ECO:0000259" key="16">
    <source>
        <dbReference type="SMART" id="SM00891"/>
    </source>
</evidence>
<keyword evidence="6 14" id="KW-0255">Endonuclease</keyword>
<evidence type="ECO:0000256" key="13">
    <source>
        <dbReference type="ARBA" id="ARBA00023254"/>
    </source>
</evidence>
<dbReference type="GO" id="GO:0006308">
    <property type="term" value="P:DNA catabolic process"/>
    <property type="evidence" value="ECO:0007669"/>
    <property type="project" value="UniProtKB-UniRule"/>
</dbReference>
<protein>
    <recommendedName>
        <fullName evidence="14">Crossover junction endonuclease MUS81</fullName>
        <ecNumber evidence="14">3.1.22.-</ecNumber>
    </recommendedName>
</protein>
<dbReference type="Gene3D" id="1.10.150.110">
    <property type="entry name" value="DNA polymerase beta, N-terminal domain-like"/>
    <property type="match status" value="1"/>
</dbReference>
<dbReference type="InterPro" id="IPR006166">
    <property type="entry name" value="ERCC4_domain"/>
</dbReference>
<keyword evidence="13" id="KW-0469">Meiosis</keyword>
<dbReference type="GO" id="GO:0000727">
    <property type="term" value="P:double-strand break repair via break-induced replication"/>
    <property type="evidence" value="ECO:0007669"/>
    <property type="project" value="UniProtKB-UniRule"/>
</dbReference>
<dbReference type="GO" id="GO:0005634">
    <property type="term" value="C:nucleus"/>
    <property type="evidence" value="ECO:0007669"/>
    <property type="project" value="UniProtKB-SubCell"/>
</dbReference>
<evidence type="ECO:0000256" key="15">
    <source>
        <dbReference type="SAM" id="MobiDB-lite"/>
    </source>
</evidence>
<dbReference type="InterPro" id="IPR033309">
    <property type="entry name" value="Mus81"/>
</dbReference>
<dbReference type="Pfam" id="PF21292">
    <property type="entry name" value="EME1-MUS81_C"/>
    <property type="match status" value="1"/>
</dbReference>
<dbReference type="GO" id="GO:0048257">
    <property type="term" value="F:3'-flap endonuclease activity"/>
    <property type="evidence" value="ECO:0007669"/>
    <property type="project" value="TreeGrafter"/>
</dbReference>
<dbReference type="InterPro" id="IPR011335">
    <property type="entry name" value="Restrct_endonuc-II-like"/>
</dbReference>
<dbReference type="Gene3D" id="1.10.150.670">
    <property type="entry name" value="Crossover junction endonuclease EME1, DNA-binding domain"/>
    <property type="match status" value="1"/>
</dbReference>
<comment type="cofactor">
    <cofactor evidence="1 14">
        <name>Mg(2+)</name>
        <dbReference type="ChEBI" id="CHEBI:18420"/>
    </cofactor>
</comment>
<proteinExistence type="inferred from homology"/>
<accession>A0A550C8T9</accession>
<dbReference type="STRING" id="97359.A0A550C8T9"/>
<dbReference type="GO" id="GO:0000712">
    <property type="term" value="P:resolution of meiotic recombination intermediates"/>
    <property type="evidence" value="ECO:0007669"/>
    <property type="project" value="TreeGrafter"/>
</dbReference>
<evidence type="ECO:0000256" key="8">
    <source>
        <dbReference type="ARBA" id="ARBA00022801"/>
    </source>
</evidence>
<dbReference type="EC" id="3.1.22.-" evidence="14"/>
<evidence type="ECO:0000313" key="17">
    <source>
        <dbReference type="EMBL" id="TRM61096.1"/>
    </source>
</evidence>
<feature type="domain" description="ERCC4" evidence="16">
    <location>
        <begin position="311"/>
        <end position="428"/>
    </location>
</feature>
<dbReference type="Proteomes" id="UP000320762">
    <property type="component" value="Unassembled WGS sequence"/>
</dbReference>
<evidence type="ECO:0000256" key="9">
    <source>
        <dbReference type="ARBA" id="ARBA00022842"/>
    </source>
</evidence>
<dbReference type="GO" id="GO:0031573">
    <property type="term" value="P:mitotic intra-S DNA damage checkpoint signaling"/>
    <property type="evidence" value="ECO:0007669"/>
    <property type="project" value="TreeGrafter"/>
</dbReference>
<dbReference type="InterPro" id="IPR010996">
    <property type="entry name" value="HHH_MUS81"/>
</dbReference>
<keyword evidence="8 14" id="KW-0378">Hydrolase</keyword>
<keyword evidence="10 14" id="KW-0233">DNA recombination</keyword>
<feature type="compositionally biased region" description="Basic and acidic residues" evidence="15">
    <location>
        <begin position="212"/>
        <end position="231"/>
    </location>
</feature>
<dbReference type="GO" id="GO:0048476">
    <property type="term" value="C:Holliday junction resolvase complex"/>
    <property type="evidence" value="ECO:0007669"/>
    <property type="project" value="UniProtKB-UniRule"/>
</dbReference>
<dbReference type="CDD" id="cd20074">
    <property type="entry name" value="XPF_nuclease_Mus81"/>
    <property type="match status" value="1"/>
</dbReference>
<dbReference type="GO" id="GO:0003677">
    <property type="term" value="F:DNA binding"/>
    <property type="evidence" value="ECO:0007669"/>
    <property type="project" value="UniProtKB-UniRule"/>
</dbReference>
<dbReference type="EMBL" id="VDMD01000018">
    <property type="protein sequence ID" value="TRM61096.1"/>
    <property type="molecule type" value="Genomic_DNA"/>
</dbReference>
<dbReference type="GO" id="GO:0008821">
    <property type="term" value="F:crossover junction DNA endonuclease activity"/>
    <property type="evidence" value="ECO:0007669"/>
    <property type="project" value="UniProtKB-UniRule"/>
</dbReference>
<evidence type="ECO:0000256" key="2">
    <source>
        <dbReference type="ARBA" id="ARBA00004123"/>
    </source>
</evidence>
<gene>
    <name evidence="17" type="ORF">BD626DRAFT_631997</name>
</gene>
<dbReference type="OrthoDB" id="5963188at2759"/>
<name>A0A550C8T9_9AGAR</name>
<comment type="similarity">
    <text evidence="3 14">Belongs to the XPF family.</text>
</comment>
<evidence type="ECO:0000256" key="7">
    <source>
        <dbReference type="ARBA" id="ARBA00022763"/>
    </source>
</evidence>
<dbReference type="Gene3D" id="3.40.50.10130">
    <property type="match status" value="1"/>
</dbReference>
<dbReference type="Pfam" id="PF14716">
    <property type="entry name" value="HHH_8"/>
    <property type="match status" value="1"/>
</dbReference>
<evidence type="ECO:0000256" key="6">
    <source>
        <dbReference type="ARBA" id="ARBA00022759"/>
    </source>
</evidence>
<sequence length="644" mass="73041">MARTSGSKSRTTCANPQLLSWLQELCDEQEDGSNYQMVFRRAWKSMKECPDVLARIEDAARLKGIGPKINRITISPSFCTFHDAWRPCELPPLPPPSTSSGINEPAPASLTSQAEPILANADSFLFTYLDVDFKPVRKRDDAHFRENMFPACYLIQYPKSSEVILWPTNFSNAFRLAPRSMHTFLSTQLLTWSVNAGHPLASAPNAKPASQVEKRKLSDLLHDETRDESQKRRCTGSLNPARQLPVQPPGLASTSFATSRKPVGRSVTMPSLNNSMPPPPVPTMSRTTSMPIAAHSQRNRGRLSSALPTMEIEVDLDDPYASAEAVVFQHFDPIIRTKKDRDGLAERLERKGVPVVREALEIGDVAWKAVRRSKRGDAYDEVALDVILERKRFDDLWISIKDNRFHEQKFRLHNSALTKVFYVVESYDAKRREDAMKSSKGKSFDTAISSTQIIDRFRVKETNHINDTIAYYAALHEMVKDRYKGKPLHIIPSEIIRRESYLKFQKTLRRNQPHREYLTTFAKFQELNSKSGFMTARETWAKQLLRINKMSAEKAGAIVQVYPCSRTLRDAFRQAEKEEKEDRALEEAARAAQGGGRKKKSEVQLAKHLLKDVGQGIRFVGESLSEKVYDLMMAKTYAGSEESE</sequence>
<evidence type="ECO:0000256" key="5">
    <source>
        <dbReference type="ARBA" id="ARBA00022723"/>
    </source>
</evidence>
<dbReference type="PANTHER" id="PTHR13451">
    <property type="entry name" value="CLASS II CROSSOVER JUNCTION ENDONUCLEASE MUS81"/>
    <property type="match status" value="1"/>
</dbReference>
<keyword evidence="4 14" id="KW-0540">Nuclease</keyword>
<dbReference type="InterPro" id="IPR047416">
    <property type="entry name" value="XPF_nuclease_Mus81"/>
</dbReference>
<evidence type="ECO:0000256" key="14">
    <source>
        <dbReference type="RuleBase" id="RU369042"/>
    </source>
</evidence>